<dbReference type="EMBL" id="FTRV01000010">
    <property type="protein sequence ID" value="SPM27342.1"/>
    <property type="molecule type" value="Genomic_DNA"/>
</dbReference>
<dbReference type="STRING" id="1841859.GCA_900157385_00939"/>
<name>A0A2U3N754_9MYCO</name>
<feature type="non-terminal residue" evidence="1">
    <location>
        <position position="34"/>
    </location>
</feature>
<reference evidence="1 2" key="1">
    <citation type="submission" date="2017-01" db="EMBL/GenBank/DDBJ databases">
        <authorList>
            <consortium name="Urmite Genomes"/>
        </authorList>
    </citation>
    <scope>NUCLEOTIDE SEQUENCE [LARGE SCALE GENOMIC DNA]</scope>
    <source>
        <strain evidence="1 2">AB308</strain>
    </source>
</reference>
<sequence length="34" mass="3436">MFDLWFPAALGARAVVADDAADAESGGEALPADD</sequence>
<proteinExistence type="predicted"/>
<accession>A0A2U3N754</accession>
<keyword evidence="2" id="KW-1185">Reference proteome</keyword>
<dbReference type="Proteomes" id="UP000241595">
    <property type="component" value="Unassembled WGS sequence"/>
</dbReference>
<dbReference type="AlphaFoldDB" id="A0A2U3N754"/>
<organism evidence="1 2">
    <name type="scientific">Mycobacterium terramassiliense</name>
    <dbReference type="NCBI Taxonomy" id="1841859"/>
    <lineage>
        <taxon>Bacteria</taxon>
        <taxon>Bacillati</taxon>
        <taxon>Actinomycetota</taxon>
        <taxon>Actinomycetes</taxon>
        <taxon>Mycobacteriales</taxon>
        <taxon>Mycobacteriaceae</taxon>
        <taxon>Mycobacterium</taxon>
    </lineage>
</organism>
<evidence type="ECO:0000313" key="1">
    <source>
        <dbReference type="EMBL" id="SPM27342.1"/>
    </source>
</evidence>
<gene>
    <name evidence="1" type="ORF">MTAB308_819</name>
</gene>
<evidence type="ECO:0000313" key="2">
    <source>
        <dbReference type="Proteomes" id="UP000241595"/>
    </source>
</evidence>
<protein>
    <submittedName>
        <fullName evidence="1">Uncharacterized protein</fullName>
    </submittedName>
</protein>